<gene>
    <name evidence="2" type="ORF">CIRG_02323</name>
</gene>
<feature type="region of interest" description="Disordered" evidence="1">
    <location>
        <begin position="1"/>
        <end position="29"/>
    </location>
</feature>
<reference evidence="3" key="1">
    <citation type="journal article" date="2010" name="Genome Res.">
        <title>Population genomic sequencing of Coccidioides fungi reveals recent hybridization and transposon control.</title>
        <authorList>
            <person name="Neafsey D.E."/>
            <person name="Barker B.M."/>
            <person name="Sharpton T.J."/>
            <person name="Stajich J.E."/>
            <person name="Park D.J."/>
            <person name="Whiston E."/>
            <person name="Hung C.-Y."/>
            <person name="McMahan C."/>
            <person name="White J."/>
            <person name="Sykes S."/>
            <person name="Heiman D."/>
            <person name="Young S."/>
            <person name="Zeng Q."/>
            <person name="Abouelleil A."/>
            <person name="Aftuck L."/>
            <person name="Bessette D."/>
            <person name="Brown A."/>
            <person name="FitzGerald M."/>
            <person name="Lui A."/>
            <person name="Macdonald J.P."/>
            <person name="Priest M."/>
            <person name="Orbach M.J."/>
            <person name="Galgiani J.N."/>
            <person name="Kirkland T.N."/>
            <person name="Cole G.T."/>
            <person name="Birren B.W."/>
            <person name="Henn M.R."/>
            <person name="Taylor J.W."/>
            <person name="Rounsley S.D."/>
        </authorList>
    </citation>
    <scope>NUCLEOTIDE SEQUENCE [LARGE SCALE GENOMIC DNA]</scope>
    <source>
        <strain evidence="3">RMSCC 2394</strain>
    </source>
</reference>
<sequence length="101" mass="11023">MALRVVRHRTVGRRREGVRVRRGDERATSRSMPIVSIVLGFGVNGKDDSASRSGAEDIPDSSPDRSKSRGLGQRQNRIDSHKSRPHSTICHDAFASASGCP</sequence>
<evidence type="ECO:0000313" key="3">
    <source>
        <dbReference type="Proteomes" id="UP000054565"/>
    </source>
</evidence>
<name>A0A0J6Y1Y9_COCIT</name>
<proteinExistence type="predicted"/>
<feature type="compositionally biased region" description="Basic and acidic residues" evidence="1">
    <location>
        <begin position="13"/>
        <end position="28"/>
    </location>
</feature>
<feature type="compositionally biased region" description="Basic residues" evidence="1">
    <location>
        <begin position="1"/>
        <end position="12"/>
    </location>
</feature>
<evidence type="ECO:0000313" key="2">
    <source>
        <dbReference type="EMBL" id="KMP02631.1"/>
    </source>
</evidence>
<accession>A0A0J6Y1Y9</accession>
<dbReference type="EMBL" id="DS028094">
    <property type="protein sequence ID" value="KMP02631.1"/>
    <property type="molecule type" value="Genomic_DNA"/>
</dbReference>
<protein>
    <submittedName>
        <fullName evidence="2">Uncharacterized protein</fullName>
    </submittedName>
</protein>
<organism evidence="2 3">
    <name type="scientific">Coccidioides immitis RMSCC 2394</name>
    <dbReference type="NCBI Taxonomy" id="404692"/>
    <lineage>
        <taxon>Eukaryota</taxon>
        <taxon>Fungi</taxon>
        <taxon>Dikarya</taxon>
        <taxon>Ascomycota</taxon>
        <taxon>Pezizomycotina</taxon>
        <taxon>Eurotiomycetes</taxon>
        <taxon>Eurotiomycetidae</taxon>
        <taxon>Onygenales</taxon>
        <taxon>Onygenaceae</taxon>
        <taxon>Coccidioides</taxon>
    </lineage>
</organism>
<evidence type="ECO:0000256" key="1">
    <source>
        <dbReference type="SAM" id="MobiDB-lite"/>
    </source>
</evidence>
<dbReference type="Proteomes" id="UP000054565">
    <property type="component" value="Unassembled WGS sequence"/>
</dbReference>
<dbReference type="AlphaFoldDB" id="A0A0J6Y1Y9"/>
<feature type="region of interest" description="Disordered" evidence="1">
    <location>
        <begin position="43"/>
        <end position="101"/>
    </location>
</feature>